<evidence type="ECO:0000313" key="8">
    <source>
        <dbReference type="EMBL" id="OAV96737.1"/>
    </source>
</evidence>
<feature type="compositionally biased region" description="Acidic residues" evidence="6">
    <location>
        <begin position="175"/>
        <end position="185"/>
    </location>
</feature>
<dbReference type="GO" id="GO:0005730">
    <property type="term" value="C:nucleolus"/>
    <property type="evidence" value="ECO:0007669"/>
    <property type="project" value="TreeGrafter"/>
</dbReference>
<feature type="domain" description="TRASH" evidence="7">
    <location>
        <begin position="6"/>
        <end position="44"/>
    </location>
</feature>
<evidence type="ECO:0000259" key="7">
    <source>
        <dbReference type="SMART" id="SM00746"/>
    </source>
</evidence>
<dbReference type="OMA" id="NRMSAHA"/>
<dbReference type="PROSITE" id="PS01073">
    <property type="entry name" value="RIBOSOMAL_L24E"/>
    <property type="match status" value="1"/>
</dbReference>
<dbReference type="SMART" id="SM00746">
    <property type="entry name" value="TRASH"/>
    <property type="match status" value="1"/>
</dbReference>
<comment type="subcellular location">
    <subcellularLocation>
        <location evidence="1">Nucleus</location>
    </subcellularLocation>
</comment>
<feature type="region of interest" description="Disordered" evidence="6">
    <location>
        <begin position="206"/>
        <end position="241"/>
    </location>
</feature>
<dbReference type="SUPFAM" id="SSF57716">
    <property type="entry name" value="Glucocorticoid receptor-like (DNA-binding domain)"/>
    <property type="match status" value="1"/>
</dbReference>
<dbReference type="FunFam" id="2.30.170.20:FF:000001">
    <property type="entry name" value="probable ribosome biogenesis protein RLP24"/>
    <property type="match status" value="1"/>
</dbReference>
<evidence type="ECO:0000313" key="9">
    <source>
        <dbReference type="EnsemblFungi" id="PTTG_07686-t43_1-p1"/>
    </source>
</evidence>
<evidence type="ECO:0000256" key="3">
    <source>
        <dbReference type="ARBA" id="ARBA00018397"/>
    </source>
</evidence>
<dbReference type="GO" id="GO:0042273">
    <property type="term" value="P:ribosomal large subunit biogenesis"/>
    <property type="evidence" value="ECO:0007669"/>
    <property type="project" value="TreeGrafter"/>
</dbReference>
<keyword evidence="10" id="KW-1185">Reference proteome</keyword>
<evidence type="ECO:0000256" key="5">
    <source>
        <dbReference type="ARBA" id="ARBA00023242"/>
    </source>
</evidence>
<reference evidence="9" key="4">
    <citation type="submission" date="2025-05" db="UniProtKB">
        <authorList>
            <consortium name="EnsemblFungi"/>
        </authorList>
    </citation>
    <scope>IDENTIFICATION</scope>
    <source>
        <strain evidence="9">isolate 1-1 / race 1 (BBBD)</strain>
    </source>
</reference>
<dbReference type="CDD" id="cd00472">
    <property type="entry name" value="Ribosomal_L24e_L24"/>
    <property type="match status" value="1"/>
</dbReference>
<evidence type="ECO:0000256" key="1">
    <source>
        <dbReference type="ARBA" id="ARBA00004123"/>
    </source>
</evidence>
<dbReference type="InterPro" id="IPR023442">
    <property type="entry name" value="Ribosomal_eL24_CS"/>
</dbReference>
<dbReference type="VEuPathDB" id="FungiDB:PTTG_07686"/>
<dbReference type="PANTHER" id="PTHR10792:SF8">
    <property type="entry name" value="RIBOSOME BIOGENESIS PROTEIN RLP24-RELATED"/>
    <property type="match status" value="1"/>
</dbReference>
<dbReference type="InterPro" id="IPR000988">
    <property type="entry name" value="Ribosomal_eL24-rel_N"/>
</dbReference>
<keyword evidence="5" id="KW-0539">Nucleus</keyword>
<gene>
    <name evidence="8" type="ORF">PTTG_07686</name>
</gene>
<dbReference type="InterPro" id="IPR056366">
    <property type="entry name" value="Ribosomal_eL24"/>
</dbReference>
<reference evidence="8" key="2">
    <citation type="submission" date="2016-05" db="EMBL/GenBank/DDBJ databases">
        <title>Comparative analysis highlights variable genome content of wheat rusts and divergence of the mating loci.</title>
        <authorList>
            <person name="Cuomo C.A."/>
            <person name="Bakkeren G."/>
            <person name="Szabo L."/>
            <person name="Khalil H."/>
            <person name="Joly D."/>
            <person name="Goldberg J."/>
            <person name="Young S."/>
            <person name="Zeng Q."/>
            <person name="Fellers J."/>
        </authorList>
    </citation>
    <scope>NUCLEOTIDE SEQUENCE [LARGE SCALE GENOMIC DNA]</scope>
    <source>
        <strain evidence="8">1-1 BBBD Race 1</strain>
    </source>
</reference>
<accession>A0A0C4F3K6</accession>
<dbReference type="EnsemblFungi" id="PTTG_07686-t43_1">
    <property type="protein sequence ID" value="PTTG_07686-t43_1-p1"/>
    <property type="gene ID" value="PTTG_07686"/>
</dbReference>
<dbReference type="STRING" id="630390.A0A0C4F3K6"/>
<evidence type="ECO:0000256" key="4">
    <source>
        <dbReference type="ARBA" id="ARBA00022517"/>
    </source>
</evidence>
<proteinExistence type="inferred from homology"/>
<name>A0A0C4F3K6_PUCT1</name>
<dbReference type="EMBL" id="ADAS02000017">
    <property type="protein sequence ID" value="OAV96737.1"/>
    <property type="molecule type" value="Genomic_DNA"/>
</dbReference>
<dbReference type="GO" id="GO:0003735">
    <property type="term" value="F:structural constituent of ribosome"/>
    <property type="evidence" value="ECO:0007669"/>
    <property type="project" value="InterPro"/>
</dbReference>
<organism evidence="8">
    <name type="scientific">Puccinia triticina (isolate 1-1 / race 1 (BBBD))</name>
    <name type="common">Brown leaf rust fungus</name>
    <dbReference type="NCBI Taxonomy" id="630390"/>
    <lineage>
        <taxon>Eukaryota</taxon>
        <taxon>Fungi</taxon>
        <taxon>Dikarya</taxon>
        <taxon>Basidiomycota</taxon>
        <taxon>Pucciniomycotina</taxon>
        <taxon>Pucciniomycetes</taxon>
        <taxon>Pucciniales</taxon>
        <taxon>Pucciniaceae</taxon>
        <taxon>Puccinia</taxon>
    </lineage>
</organism>
<protein>
    <recommendedName>
        <fullName evidence="3">Ribosome biogenesis protein RLP24</fullName>
    </recommendedName>
</protein>
<keyword evidence="4" id="KW-0690">Ribosome biogenesis</keyword>
<evidence type="ECO:0000256" key="6">
    <source>
        <dbReference type="SAM" id="MobiDB-lite"/>
    </source>
</evidence>
<evidence type="ECO:0000256" key="2">
    <source>
        <dbReference type="ARBA" id="ARBA00005647"/>
    </source>
</evidence>
<reference evidence="8" key="1">
    <citation type="submission" date="2009-11" db="EMBL/GenBank/DDBJ databases">
        <authorList>
            <consortium name="The Broad Institute Genome Sequencing Platform"/>
            <person name="Ward D."/>
            <person name="Feldgarden M."/>
            <person name="Earl A."/>
            <person name="Young S.K."/>
            <person name="Zeng Q."/>
            <person name="Koehrsen M."/>
            <person name="Alvarado L."/>
            <person name="Berlin A."/>
            <person name="Bochicchio J."/>
            <person name="Borenstein D."/>
            <person name="Chapman S.B."/>
            <person name="Chen Z."/>
            <person name="Engels R."/>
            <person name="Freedman E."/>
            <person name="Gellesch M."/>
            <person name="Goldberg J."/>
            <person name="Griggs A."/>
            <person name="Gujja S."/>
            <person name="Heilman E."/>
            <person name="Heiman D."/>
            <person name="Hepburn T."/>
            <person name="Howarth C."/>
            <person name="Jen D."/>
            <person name="Larson L."/>
            <person name="Lewis B."/>
            <person name="Mehta T."/>
            <person name="Park D."/>
            <person name="Pearson M."/>
            <person name="Roberts A."/>
            <person name="Saif S."/>
            <person name="Shea T."/>
            <person name="Shenoy N."/>
            <person name="Sisk P."/>
            <person name="Stolte C."/>
            <person name="Sykes S."/>
            <person name="Thomson T."/>
            <person name="Walk T."/>
            <person name="White J."/>
            <person name="Yandava C."/>
            <person name="Izard J."/>
            <person name="Baranova O.V."/>
            <person name="Blanton J.M."/>
            <person name="Tanner A.C."/>
            <person name="Dewhirst F.E."/>
            <person name="Haas B."/>
            <person name="Nusbaum C."/>
            <person name="Birren B."/>
        </authorList>
    </citation>
    <scope>NUCLEOTIDE SEQUENCE [LARGE SCALE GENOMIC DNA]</scope>
    <source>
        <strain evidence="8">1-1 BBBD Race 1</strain>
    </source>
</reference>
<dbReference type="PANTHER" id="PTHR10792">
    <property type="entry name" value="60S RIBOSOMAL PROTEIN L24"/>
    <property type="match status" value="1"/>
</dbReference>
<reference evidence="9 10" key="3">
    <citation type="journal article" date="2017" name="G3 (Bethesda)">
        <title>Comparative analysis highlights variable genome content of wheat rusts and divergence of the mating loci.</title>
        <authorList>
            <person name="Cuomo C.A."/>
            <person name="Bakkeren G."/>
            <person name="Khalil H.B."/>
            <person name="Panwar V."/>
            <person name="Joly D."/>
            <person name="Linning R."/>
            <person name="Sakthikumar S."/>
            <person name="Song X."/>
            <person name="Adiconis X."/>
            <person name="Fan L."/>
            <person name="Goldberg J.M."/>
            <person name="Levin J.Z."/>
            <person name="Young S."/>
            <person name="Zeng Q."/>
            <person name="Anikster Y."/>
            <person name="Bruce M."/>
            <person name="Wang M."/>
            <person name="Yin C."/>
            <person name="McCallum B."/>
            <person name="Szabo L.J."/>
            <person name="Hulbert S."/>
            <person name="Chen X."/>
            <person name="Fellers J.P."/>
        </authorList>
    </citation>
    <scope>NUCLEOTIDE SEQUENCE</scope>
    <source>
        <strain evidence="9">isolate 1-1 / race 1 (BBBD)</strain>
        <strain evidence="10">Isolate 1-1 / race 1 (BBBD)</strain>
    </source>
</reference>
<dbReference type="Pfam" id="PF01246">
    <property type="entry name" value="Ribosomal_L24e"/>
    <property type="match status" value="1"/>
</dbReference>
<dbReference type="OrthoDB" id="10262490at2759"/>
<dbReference type="AlphaFoldDB" id="A0A0C4F3K6"/>
<comment type="similarity">
    <text evidence="2">Belongs to the eukaryotic ribosomal protein eL24 family.</text>
</comment>
<sequence>MRIEKCYFCGANVYPGHGTMFVRNDAKTFRFCRSKCHKNFKMKRNPRKVRWTKAFRKAAGKEMAIDSTLEFEKRRNVPVKYDRELVQTTISAIDRVAAIKAKREKAFYSARMAAAAPVVRKSMAVEVVKDRHVLGLRDDEVTQKAVAAAESRLAVIAAREAETKAGRTPKKTPTEDLEMDPVAEEDDHPDVDLAHAISKALVSAPLASRAHPEKAKTKIKVKSQVARKSALVPATQSMDLD</sequence>
<feature type="region of interest" description="Disordered" evidence="6">
    <location>
        <begin position="160"/>
        <end position="185"/>
    </location>
</feature>
<dbReference type="InterPro" id="IPR011017">
    <property type="entry name" value="TRASH_dom"/>
</dbReference>
<dbReference type="InterPro" id="IPR038630">
    <property type="entry name" value="L24e/L24_sf"/>
</dbReference>
<evidence type="ECO:0000313" key="10">
    <source>
        <dbReference type="Proteomes" id="UP000005240"/>
    </source>
</evidence>
<dbReference type="Proteomes" id="UP000005240">
    <property type="component" value="Unassembled WGS sequence"/>
</dbReference>
<dbReference type="Gene3D" id="2.30.170.20">
    <property type="entry name" value="Ribosomal protein L24e"/>
    <property type="match status" value="1"/>
</dbReference>